<dbReference type="InterPro" id="IPR016024">
    <property type="entry name" value="ARM-type_fold"/>
</dbReference>
<dbReference type="Pfam" id="PF10508">
    <property type="entry name" value="Proteasom_PSMB"/>
    <property type="match status" value="1"/>
</dbReference>
<accession>A0A1J4MSC7</accession>
<dbReference type="GeneID" id="92366319"/>
<dbReference type="EMBL" id="LRBS01000045">
    <property type="protein sequence ID" value="OII77153.1"/>
    <property type="molecule type" value="Genomic_DNA"/>
</dbReference>
<dbReference type="OrthoDB" id="10250600at2759"/>
<dbReference type="AlphaFoldDB" id="A0A1J4MSC7"/>
<sequence>MRNNKNQDIVETLEEFLSNPLCMASYERLTSNISVIEMIQTLSSTQKPEEIALLTDSLKRCVSLGVIQGALEGYNDLPELLVTGSKSSNQNVRSLITYVFSSLTESDTSCLKICEDGSYISLAILLRDTEMSIGESASQSLKYIAKYYPKYIYDEGFLSILMNKFKELNDETRLRIIGLFIDIGSFSEQLFDICEEKGHFFTLALQEYFTDDILLKLASLRLLEDLGEYKYGLKFLYKESISILLLKDLDNPLVDDEVRIAILYLLSKMIQYYPEGTENILMSCNKVFLSTLKNFMASSNNIHALGKPVCAITCWGLISCHETSFKILSNLWSESIQLAIKYVSSSNTELSLAAINAWIIIFETGDIKNILKSTNEEICLEKQIETKLIPSIMTIILSRPFPEIRTLIYRILATMVPFFGSITSIICTSQPHRDLILNTNSDTDKEVKYLKYNLVKLIVRYHLNLLEDKADESFIKYMQDYAKGGPFYINPSFQVDIADRVL</sequence>
<dbReference type="InterPro" id="IPR019538">
    <property type="entry name" value="PSMD5"/>
</dbReference>
<dbReference type="GO" id="GO:0005829">
    <property type="term" value="C:cytosol"/>
    <property type="evidence" value="ECO:0007669"/>
    <property type="project" value="TreeGrafter"/>
</dbReference>
<dbReference type="RefSeq" id="XP_067068999.1">
    <property type="nucleotide sequence ID" value="XM_067212365.1"/>
</dbReference>
<evidence type="ECO:0000313" key="1">
    <source>
        <dbReference type="EMBL" id="OII77153.1"/>
    </source>
</evidence>
<proteinExistence type="predicted"/>
<dbReference type="Proteomes" id="UP000186804">
    <property type="component" value="Unassembled WGS sequence"/>
</dbReference>
<keyword evidence="2" id="KW-1185">Reference proteome</keyword>
<reference evidence="1 2" key="1">
    <citation type="submission" date="2016-10" db="EMBL/GenBank/DDBJ databases">
        <title>Reductive evolution of mitochondrial metabolism and differential evolution of invasion-related proteins in Cryptosporidium.</title>
        <authorList>
            <person name="Liu S."/>
            <person name="Roellig D.M."/>
            <person name="Guo Y."/>
            <person name="Li N."/>
            <person name="Frace M.A."/>
            <person name="Tang K."/>
            <person name="Zhang L."/>
            <person name="Feng Y."/>
            <person name="Xiao L."/>
        </authorList>
    </citation>
    <scope>NUCLEOTIDE SEQUENCE [LARGE SCALE GENOMIC DNA]</scope>
    <source>
        <strain evidence="1">30847</strain>
    </source>
</reference>
<dbReference type="GO" id="GO:0043248">
    <property type="term" value="P:proteasome assembly"/>
    <property type="evidence" value="ECO:0007669"/>
    <property type="project" value="InterPro"/>
</dbReference>
<name>A0A1J4MSC7_9CRYT</name>
<dbReference type="SUPFAM" id="SSF48371">
    <property type="entry name" value="ARM repeat"/>
    <property type="match status" value="1"/>
</dbReference>
<protein>
    <recommendedName>
        <fullName evidence="3">26S proteasome non-ATPase regulatory subunit 5</fullName>
    </recommendedName>
</protein>
<comment type="caution">
    <text evidence="1">The sequence shown here is derived from an EMBL/GenBank/DDBJ whole genome shotgun (WGS) entry which is preliminary data.</text>
</comment>
<gene>
    <name evidence="1" type="ORF">cand_021350</name>
</gene>
<evidence type="ECO:0000313" key="2">
    <source>
        <dbReference type="Proteomes" id="UP000186804"/>
    </source>
</evidence>
<dbReference type="InterPro" id="IPR011989">
    <property type="entry name" value="ARM-like"/>
</dbReference>
<dbReference type="VEuPathDB" id="CryptoDB:cand_021350"/>
<organism evidence="1 2">
    <name type="scientific">Cryptosporidium andersoni</name>
    <dbReference type="NCBI Taxonomy" id="117008"/>
    <lineage>
        <taxon>Eukaryota</taxon>
        <taxon>Sar</taxon>
        <taxon>Alveolata</taxon>
        <taxon>Apicomplexa</taxon>
        <taxon>Conoidasida</taxon>
        <taxon>Coccidia</taxon>
        <taxon>Eucoccidiorida</taxon>
        <taxon>Eimeriorina</taxon>
        <taxon>Cryptosporidiidae</taxon>
        <taxon>Cryptosporidium</taxon>
    </lineage>
</organism>
<dbReference type="PANTHER" id="PTHR13554:SF10">
    <property type="entry name" value="26S PROTEASOME NON-ATPASE REGULATORY SUBUNIT 5"/>
    <property type="match status" value="1"/>
</dbReference>
<dbReference type="Gene3D" id="1.25.10.10">
    <property type="entry name" value="Leucine-rich Repeat Variant"/>
    <property type="match status" value="1"/>
</dbReference>
<evidence type="ECO:0008006" key="3">
    <source>
        <dbReference type="Google" id="ProtNLM"/>
    </source>
</evidence>
<dbReference type="PANTHER" id="PTHR13554">
    <property type="entry name" value="26S PROTEASOME NON-ATPASE REGULATORY SUBUNIT 5-RELATED"/>
    <property type="match status" value="1"/>
</dbReference>